<organism evidence="1 2">
    <name type="scientific">Candidatus Allocopromorpha excrementavium</name>
    <dbReference type="NCBI Taxonomy" id="2840741"/>
    <lineage>
        <taxon>Bacteria</taxon>
        <taxon>Bacillati</taxon>
        <taxon>Bacillota</taxon>
        <taxon>Clostridia</taxon>
        <taxon>Eubacteriales</taxon>
        <taxon>Eubacteriaceae</taxon>
        <taxon>Eubacteriaceae incertae sedis</taxon>
        <taxon>Candidatus Allocopromorpha</taxon>
    </lineage>
</organism>
<gene>
    <name evidence="1" type="ORF">IAD12_05470</name>
</gene>
<proteinExistence type="predicted"/>
<dbReference type="EMBL" id="DVLX01000069">
    <property type="protein sequence ID" value="HIT99683.1"/>
    <property type="molecule type" value="Genomic_DNA"/>
</dbReference>
<sequence>MTKPKLTVIEGGIPYLLKTRKKNLINAYVTDTRLMGVLAIYAHWSIGENNDIRDLHQFFYIDCEESGFETYQSIEGNDREEIDMAEQTIVGGLGANKIEITERQLRAVLYRYSIFNEEKDLPLPEKLSEYSFILESKTVLDPLEDAALMNIICGSITSDYQVINYFMMRCIGQDEPGIRYLSDDIALKNPYSGYNCATFCKNVIDKDGQYGDGSSSYMCESLIEENGEYETVISRISIKNLKVTAVEKCSGFHVSSAEAAMMLSKPEFVTVYEVLLSDEDMENNIGELTINFNTIMSVQENGRLFMAFKQNNDHVNNRIFRLSNDVKGIYFLTDYGQLIVAAYTLSDIRYLENKLKASPLAPFLMVTSKYEFKEPVLFEFMQSDFEDFDDFLNYIKDE</sequence>
<reference evidence="1" key="2">
    <citation type="journal article" date="2021" name="PeerJ">
        <title>Extensive microbial diversity within the chicken gut microbiome revealed by metagenomics and culture.</title>
        <authorList>
            <person name="Gilroy R."/>
            <person name="Ravi A."/>
            <person name="Getino M."/>
            <person name="Pursley I."/>
            <person name="Horton D.L."/>
            <person name="Alikhan N.F."/>
            <person name="Baker D."/>
            <person name="Gharbi K."/>
            <person name="Hall N."/>
            <person name="Watson M."/>
            <person name="Adriaenssens E.M."/>
            <person name="Foster-Nyarko E."/>
            <person name="Jarju S."/>
            <person name="Secka A."/>
            <person name="Antonio M."/>
            <person name="Oren A."/>
            <person name="Chaudhuri R.R."/>
            <person name="La Ragione R."/>
            <person name="Hildebrand F."/>
            <person name="Pallen M.J."/>
        </authorList>
    </citation>
    <scope>NUCLEOTIDE SEQUENCE</scope>
    <source>
        <strain evidence="1">CHK176-22527</strain>
    </source>
</reference>
<dbReference type="AlphaFoldDB" id="A0A9D1HD47"/>
<dbReference type="Proteomes" id="UP000824159">
    <property type="component" value="Unassembled WGS sequence"/>
</dbReference>
<evidence type="ECO:0000313" key="1">
    <source>
        <dbReference type="EMBL" id="HIT99683.1"/>
    </source>
</evidence>
<evidence type="ECO:0000313" key="2">
    <source>
        <dbReference type="Proteomes" id="UP000824159"/>
    </source>
</evidence>
<name>A0A9D1HD47_9FIRM</name>
<comment type="caution">
    <text evidence="1">The sequence shown here is derived from an EMBL/GenBank/DDBJ whole genome shotgun (WGS) entry which is preliminary data.</text>
</comment>
<accession>A0A9D1HD47</accession>
<protein>
    <submittedName>
        <fullName evidence="1">Uncharacterized protein</fullName>
    </submittedName>
</protein>
<reference evidence="1" key="1">
    <citation type="submission" date="2020-10" db="EMBL/GenBank/DDBJ databases">
        <authorList>
            <person name="Gilroy R."/>
        </authorList>
    </citation>
    <scope>NUCLEOTIDE SEQUENCE</scope>
    <source>
        <strain evidence="1">CHK176-22527</strain>
    </source>
</reference>